<dbReference type="Pfam" id="PF03816">
    <property type="entry name" value="LytR_cpsA_psr"/>
    <property type="match status" value="1"/>
</dbReference>
<dbReference type="OrthoDB" id="9782542at2"/>
<feature type="region of interest" description="Disordered" evidence="2">
    <location>
        <begin position="1"/>
        <end position="20"/>
    </location>
</feature>
<gene>
    <name evidence="6" type="ORF">ESP62_016095</name>
</gene>
<dbReference type="EMBL" id="SDPP02000004">
    <property type="protein sequence ID" value="KAA1374892.1"/>
    <property type="molecule type" value="Genomic_DNA"/>
</dbReference>
<dbReference type="InterPro" id="IPR027381">
    <property type="entry name" value="LytR/CpsA/Psr_C"/>
</dbReference>
<evidence type="ECO:0000256" key="1">
    <source>
        <dbReference type="ARBA" id="ARBA00006068"/>
    </source>
</evidence>
<dbReference type="InterPro" id="IPR004474">
    <property type="entry name" value="LytR_CpsA_psr"/>
</dbReference>
<feature type="domain" description="Cell envelope-related transcriptional attenuator" evidence="4">
    <location>
        <begin position="98"/>
        <end position="253"/>
    </location>
</feature>
<evidence type="ECO:0000259" key="4">
    <source>
        <dbReference type="Pfam" id="PF03816"/>
    </source>
</evidence>
<organism evidence="6 7">
    <name type="scientific">Aeromicrobium fastidiosum</name>
    <dbReference type="NCBI Taxonomy" id="52699"/>
    <lineage>
        <taxon>Bacteria</taxon>
        <taxon>Bacillati</taxon>
        <taxon>Actinomycetota</taxon>
        <taxon>Actinomycetes</taxon>
        <taxon>Propionibacteriales</taxon>
        <taxon>Nocardioidaceae</taxon>
        <taxon>Aeromicrobium</taxon>
    </lineage>
</organism>
<sequence length="476" mass="49990">MTTPDIAPSTPPKRRREPSRRRKIVRRTLVGLGVFVLVLGIGAAGAIWKLQGNIDTAKLGDSVVKDDTPKGAMNILFIGSDSRDLGTNEYGKGTGSQRSDALMLVHFSRGNTRIDAVQIPRDTVLDLPACKNTGSGAFAGGTNQMINAALDGGPACSVKAVETISNVRIDHFVQLDFEGFASMVDALGGVKVCLDEPLVDPLAKLKLPAGEQKIPGKDALALARTRHAVGDGSDIGRLGHQQVVMSSIIEQARSTSVLTRPDKLFRFVNALTKSITVDEGISSIPELTSLAKRARAVPDSGITFVTMPNGAAPFDANRVVKTDDADTIFKAVAKDQEMPVEGEDTPDKPASGGTATEVSNPRSAPVKVLNAAQTSGLGTSAQASLTALGYTVNGVATAQKPATATRIFVDGTPEAKATADQINADFGFKAQIIEQTSKITGVWLIIGSDRIQAGTDPVKPEPVKATTRKANDSLCT</sequence>
<dbReference type="InterPro" id="IPR050922">
    <property type="entry name" value="LytR/CpsA/Psr_CW_biosynth"/>
</dbReference>
<reference evidence="6" key="1">
    <citation type="submission" date="2019-09" db="EMBL/GenBank/DDBJ databases">
        <authorList>
            <person name="Li J."/>
        </authorList>
    </citation>
    <scope>NUCLEOTIDE SEQUENCE [LARGE SCALE GENOMIC DNA]</scope>
    <source>
        <strain evidence="6">NRBC 14897</strain>
    </source>
</reference>
<evidence type="ECO:0000256" key="2">
    <source>
        <dbReference type="SAM" id="MobiDB-lite"/>
    </source>
</evidence>
<dbReference type="Gene3D" id="3.40.630.190">
    <property type="entry name" value="LCP protein"/>
    <property type="match status" value="1"/>
</dbReference>
<dbReference type="RefSeq" id="WP_129185446.1">
    <property type="nucleotide sequence ID" value="NZ_JAGIOG010000001.1"/>
</dbReference>
<protein>
    <submittedName>
        <fullName evidence="6">LytR family transcriptional regulator</fullName>
    </submittedName>
</protein>
<keyword evidence="3" id="KW-0812">Transmembrane</keyword>
<feature type="domain" description="LytR/CpsA/Psr regulator C-terminal" evidence="5">
    <location>
        <begin position="364"/>
        <end position="449"/>
    </location>
</feature>
<dbReference type="Gene3D" id="3.30.70.2390">
    <property type="match status" value="1"/>
</dbReference>
<evidence type="ECO:0000313" key="6">
    <source>
        <dbReference type="EMBL" id="KAA1374892.1"/>
    </source>
</evidence>
<feature type="transmembrane region" description="Helical" evidence="3">
    <location>
        <begin position="24"/>
        <end position="48"/>
    </location>
</feature>
<dbReference type="PANTHER" id="PTHR33392">
    <property type="entry name" value="POLYISOPRENYL-TEICHOIC ACID--PEPTIDOGLYCAN TEICHOIC ACID TRANSFERASE TAGU"/>
    <property type="match status" value="1"/>
</dbReference>
<accession>A0A641AJI3</accession>
<dbReference type="AlphaFoldDB" id="A0A641AJI3"/>
<dbReference type="Pfam" id="PF13399">
    <property type="entry name" value="LytR_C"/>
    <property type="match status" value="1"/>
</dbReference>
<name>A0A641AJI3_9ACTN</name>
<comment type="caution">
    <text evidence="6">The sequence shown here is derived from an EMBL/GenBank/DDBJ whole genome shotgun (WGS) entry which is preliminary data.</text>
</comment>
<dbReference type="PANTHER" id="PTHR33392:SF6">
    <property type="entry name" value="POLYISOPRENYL-TEICHOIC ACID--PEPTIDOGLYCAN TEICHOIC ACID TRANSFERASE TAGU"/>
    <property type="match status" value="1"/>
</dbReference>
<comment type="similarity">
    <text evidence="1">Belongs to the LytR/CpsA/Psr (LCP) family.</text>
</comment>
<keyword evidence="3" id="KW-1133">Transmembrane helix</keyword>
<keyword evidence="7" id="KW-1185">Reference proteome</keyword>
<evidence type="ECO:0000256" key="3">
    <source>
        <dbReference type="SAM" id="Phobius"/>
    </source>
</evidence>
<feature type="region of interest" description="Disordered" evidence="2">
    <location>
        <begin position="454"/>
        <end position="476"/>
    </location>
</feature>
<evidence type="ECO:0000313" key="7">
    <source>
        <dbReference type="Proteomes" id="UP001515100"/>
    </source>
</evidence>
<evidence type="ECO:0000259" key="5">
    <source>
        <dbReference type="Pfam" id="PF13399"/>
    </source>
</evidence>
<dbReference type="Proteomes" id="UP001515100">
    <property type="component" value="Unassembled WGS sequence"/>
</dbReference>
<keyword evidence="3" id="KW-0472">Membrane</keyword>
<feature type="region of interest" description="Disordered" evidence="2">
    <location>
        <begin position="336"/>
        <end position="361"/>
    </location>
</feature>
<proteinExistence type="inferred from homology"/>
<dbReference type="NCBIfam" id="TIGR00350">
    <property type="entry name" value="lytR_cpsA_psr"/>
    <property type="match status" value="1"/>
</dbReference>